<evidence type="ECO:0000256" key="7">
    <source>
        <dbReference type="ARBA" id="ARBA00022737"/>
    </source>
</evidence>
<feature type="domain" description="FMN hydroxy acid dehydrogenase" evidence="13">
    <location>
        <begin position="601"/>
        <end position="694"/>
    </location>
</feature>
<dbReference type="SUPFAM" id="SSF52058">
    <property type="entry name" value="L domain-like"/>
    <property type="match status" value="1"/>
</dbReference>
<proteinExistence type="predicted"/>
<evidence type="ECO:0000313" key="14">
    <source>
        <dbReference type="EnsemblPlants" id="Kaladp0008s0798.1.v1.1"/>
    </source>
</evidence>
<evidence type="ECO:0000256" key="2">
    <source>
        <dbReference type="ARBA" id="ARBA00004251"/>
    </source>
</evidence>
<dbReference type="AlphaFoldDB" id="A0A7N0RFB8"/>
<dbReference type="InterPro" id="IPR000262">
    <property type="entry name" value="FMN-dep_DH"/>
</dbReference>
<evidence type="ECO:0000256" key="5">
    <source>
        <dbReference type="ARBA" id="ARBA00022692"/>
    </source>
</evidence>
<comment type="cofactor">
    <cofactor evidence="1">
        <name>FMN</name>
        <dbReference type="ChEBI" id="CHEBI:58210"/>
    </cofactor>
</comment>
<dbReference type="Pfam" id="PF01070">
    <property type="entry name" value="FMN_dh"/>
    <property type="match status" value="1"/>
</dbReference>
<feature type="chain" id="PRO_5029798255" description="FMN hydroxy acid dehydrogenase domain-containing protein" evidence="12">
    <location>
        <begin position="23"/>
        <end position="766"/>
    </location>
</feature>
<dbReference type="Pfam" id="PF13855">
    <property type="entry name" value="LRR_8"/>
    <property type="match status" value="1"/>
</dbReference>
<keyword evidence="10" id="KW-0325">Glycoprotein</keyword>
<evidence type="ECO:0000256" key="8">
    <source>
        <dbReference type="ARBA" id="ARBA00022989"/>
    </source>
</evidence>
<keyword evidence="7" id="KW-0677">Repeat</keyword>
<dbReference type="Gene3D" id="3.20.20.70">
    <property type="entry name" value="Aldolase class I"/>
    <property type="match status" value="1"/>
</dbReference>
<dbReference type="PROSITE" id="PS51349">
    <property type="entry name" value="FMN_HYDROXY_ACID_DH_2"/>
    <property type="match status" value="1"/>
</dbReference>
<evidence type="ECO:0000256" key="10">
    <source>
        <dbReference type="ARBA" id="ARBA00023180"/>
    </source>
</evidence>
<dbReference type="SMART" id="SM00365">
    <property type="entry name" value="LRR_SD22"/>
    <property type="match status" value="5"/>
</dbReference>
<feature type="compositionally biased region" description="Low complexity" evidence="11">
    <location>
        <begin position="440"/>
        <end position="452"/>
    </location>
</feature>
<organism evidence="14 15">
    <name type="scientific">Kalanchoe fedtschenkoi</name>
    <name type="common">Lavender scallops</name>
    <name type="synonym">South American air plant</name>
    <dbReference type="NCBI Taxonomy" id="63787"/>
    <lineage>
        <taxon>Eukaryota</taxon>
        <taxon>Viridiplantae</taxon>
        <taxon>Streptophyta</taxon>
        <taxon>Embryophyta</taxon>
        <taxon>Tracheophyta</taxon>
        <taxon>Spermatophyta</taxon>
        <taxon>Magnoliopsida</taxon>
        <taxon>eudicotyledons</taxon>
        <taxon>Gunneridae</taxon>
        <taxon>Pentapetalae</taxon>
        <taxon>Saxifragales</taxon>
        <taxon>Crassulaceae</taxon>
        <taxon>Kalanchoe</taxon>
    </lineage>
</organism>
<sequence>MACLVSFKFLLMSLFVLFAVAADDDEMVVGVGTGRMVEDELAGLFEVMGDLLDDPDWARDHPQPCTDTPWPGVECEVEVEDHEDGGGALSQSPLFHVTKIHVGPDVLTPPCKPSATLSPSLAKLPYLITLSIFSCFLTLPVSLPPSVFRPFSSIEHVSIVSNPSLVGHIPLTLGHLSGLKVLNLGQNNLQGPIPDQVGNLLHLQHLDLSHNNLSGPIPEQVGDLKSLTILDLSWNSLEGTVPSSIGQLQQLQKLDLSSNKLAGTIPPELGQLNHLVLLDLSHNSISGPIPETLSSLVELQYLLLSNNPINSGTPSCLKSLKKLTTLSFSGCGLTGQIPSYFPSLQNLTSLSMDHNSLNGTVPSNLASLQNLDQLNLSFNQLQGELLLPQPFINRLGLRMDVRGNTGLCTRQPQQQRLQSSTSSHTNTSTNLHTPPCLVPSAISSTNSNASTSEGPQSHDQNLNPSWSQPSGFSRGTMAHIRPISSSCSSTDAQAVVAQQCSKFPVLSESGICVSTSEVIRSWFRSLASSWSGKGWSFLANLIQINVLMYTDANEACEWILSFGYIKTGMLSGELRGLVFKAIALAVDTPKLGRREADIKNSALDEFLKAAQGRIAVFFGGGVRRGTTDVFKALALGASGIFMGRPAVFSVAAEGENGLAKGLQMLRDEFELTMALSGCRSVKEITRNHITTPWNTLPTPRISKAANCQPKQISKPHYPPPSPIRQAAVQFSWAQNAYKDEACNLFSEITESLPVRNFVFLVGKKQH</sequence>
<feature type="signal peptide" evidence="12">
    <location>
        <begin position="1"/>
        <end position="22"/>
    </location>
</feature>
<keyword evidence="9" id="KW-0472">Membrane</keyword>
<evidence type="ECO:0000256" key="3">
    <source>
        <dbReference type="ARBA" id="ARBA00022475"/>
    </source>
</evidence>
<feature type="region of interest" description="Disordered" evidence="11">
    <location>
        <begin position="408"/>
        <end position="468"/>
    </location>
</feature>
<name>A0A7N0RFB8_KALFE</name>
<dbReference type="InterPro" id="IPR032675">
    <property type="entry name" value="LRR_dom_sf"/>
</dbReference>
<dbReference type="SMART" id="SM00369">
    <property type="entry name" value="LRR_TYP"/>
    <property type="match status" value="5"/>
</dbReference>
<evidence type="ECO:0000256" key="6">
    <source>
        <dbReference type="ARBA" id="ARBA00022729"/>
    </source>
</evidence>
<dbReference type="InterPro" id="IPR003591">
    <property type="entry name" value="Leu-rich_rpt_typical-subtyp"/>
</dbReference>
<dbReference type="Pfam" id="PF00560">
    <property type="entry name" value="LRR_1"/>
    <property type="match status" value="1"/>
</dbReference>
<dbReference type="FunFam" id="3.80.10.10:FF:000356">
    <property type="entry name" value="LRR receptor-like serine/threonine-protein kinase"/>
    <property type="match status" value="1"/>
</dbReference>
<dbReference type="SUPFAM" id="SSF51395">
    <property type="entry name" value="FMN-linked oxidoreductases"/>
    <property type="match status" value="1"/>
</dbReference>
<dbReference type="InterPro" id="IPR037396">
    <property type="entry name" value="FMN_HAD"/>
</dbReference>
<dbReference type="GO" id="GO:0016491">
    <property type="term" value="F:oxidoreductase activity"/>
    <property type="evidence" value="ECO:0007669"/>
    <property type="project" value="InterPro"/>
</dbReference>
<keyword evidence="3" id="KW-1003">Cell membrane</keyword>
<dbReference type="Pfam" id="PF23598">
    <property type="entry name" value="LRR_14"/>
    <property type="match status" value="1"/>
</dbReference>
<keyword evidence="4" id="KW-0433">Leucine-rich repeat</keyword>
<evidence type="ECO:0000256" key="11">
    <source>
        <dbReference type="SAM" id="MobiDB-lite"/>
    </source>
</evidence>
<dbReference type="PRINTS" id="PR00019">
    <property type="entry name" value="LEURICHRPT"/>
</dbReference>
<comment type="subcellular location">
    <subcellularLocation>
        <location evidence="2">Cell membrane</location>
        <topology evidence="2">Single-pass type I membrane protein</topology>
    </subcellularLocation>
</comment>
<protein>
    <recommendedName>
        <fullName evidence="13">FMN hydroxy acid dehydrogenase domain-containing protein</fullName>
    </recommendedName>
</protein>
<evidence type="ECO:0000256" key="4">
    <source>
        <dbReference type="ARBA" id="ARBA00022614"/>
    </source>
</evidence>
<feature type="compositionally biased region" description="Low complexity" evidence="11">
    <location>
        <begin position="419"/>
        <end position="433"/>
    </location>
</feature>
<keyword evidence="15" id="KW-1185">Reference proteome</keyword>
<evidence type="ECO:0000313" key="15">
    <source>
        <dbReference type="Proteomes" id="UP000594263"/>
    </source>
</evidence>
<keyword evidence="8" id="KW-1133">Transmembrane helix</keyword>
<dbReference type="FunFam" id="3.80.10.10:FF:000041">
    <property type="entry name" value="LRR receptor-like serine/threonine-protein kinase ERECTA"/>
    <property type="match status" value="1"/>
</dbReference>
<dbReference type="InterPro" id="IPR053213">
    <property type="entry name" value="RLP29"/>
</dbReference>
<dbReference type="Gramene" id="Kaladp0008s0798.1.v1.1">
    <property type="protein sequence ID" value="Kaladp0008s0798.1.v1.1"/>
    <property type="gene ID" value="Kaladp0008s0798.v1.1"/>
</dbReference>
<dbReference type="PANTHER" id="PTHR48009:SF4">
    <property type="entry name" value="LEUCINE-RICH REPEAT (LRR) FAMILY PROTEIN"/>
    <property type="match status" value="1"/>
</dbReference>
<dbReference type="Proteomes" id="UP000594263">
    <property type="component" value="Unplaced"/>
</dbReference>
<evidence type="ECO:0000259" key="13">
    <source>
        <dbReference type="PROSITE" id="PS51349"/>
    </source>
</evidence>
<keyword evidence="6 12" id="KW-0732">Signal</keyword>
<dbReference type="InterPro" id="IPR013785">
    <property type="entry name" value="Aldolase_TIM"/>
</dbReference>
<evidence type="ECO:0000256" key="1">
    <source>
        <dbReference type="ARBA" id="ARBA00001917"/>
    </source>
</evidence>
<dbReference type="InterPro" id="IPR055414">
    <property type="entry name" value="LRR_R13L4/SHOC2-like"/>
</dbReference>
<dbReference type="EnsemblPlants" id="Kaladp0008s0798.1.v1.1">
    <property type="protein sequence ID" value="Kaladp0008s0798.1.v1.1"/>
    <property type="gene ID" value="Kaladp0008s0798.v1.1"/>
</dbReference>
<dbReference type="PANTHER" id="PTHR48009">
    <property type="entry name" value="LEUCINE-RICH REPEAT (LRR) FAMILY PROTEIN"/>
    <property type="match status" value="1"/>
</dbReference>
<dbReference type="GO" id="GO:0005886">
    <property type="term" value="C:plasma membrane"/>
    <property type="evidence" value="ECO:0007669"/>
    <property type="project" value="UniProtKB-SubCell"/>
</dbReference>
<accession>A0A7N0RFB8</accession>
<dbReference type="FunFam" id="3.80.10.10:FF:000383">
    <property type="entry name" value="Leucine-rich repeat receptor protein kinase EMS1"/>
    <property type="match status" value="1"/>
</dbReference>
<reference evidence="14" key="1">
    <citation type="submission" date="2021-01" db="UniProtKB">
        <authorList>
            <consortium name="EnsemblPlants"/>
        </authorList>
    </citation>
    <scope>IDENTIFICATION</scope>
</reference>
<dbReference type="Gene3D" id="3.80.10.10">
    <property type="entry name" value="Ribonuclease Inhibitor"/>
    <property type="match status" value="3"/>
</dbReference>
<feature type="compositionally biased region" description="Polar residues" evidence="11">
    <location>
        <begin position="408"/>
        <end position="418"/>
    </location>
</feature>
<dbReference type="InterPro" id="IPR001611">
    <property type="entry name" value="Leu-rich_rpt"/>
</dbReference>
<evidence type="ECO:0000256" key="12">
    <source>
        <dbReference type="SAM" id="SignalP"/>
    </source>
</evidence>
<evidence type="ECO:0000256" key="9">
    <source>
        <dbReference type="ARBA" id="ARBA00023136"/>
    </source>
</evidence>
<feature type="compositionally biased region" description="Polar residues" evidence="11">
    <location>
        <begin position="453"/>
        <end position="468"/>
    </location>
</feature>
<keyword evidence="5" id="KW-0812">Transmembrane</keyword>